<dbReference type="CDD" id="cd01572">
    <property type="entry name" value="QPRTase"/>
    <property type="match status" value="1"/>
</dbReference>
<evidence type="ECO:0000313" key="17">
    <source>
        <dbReference type="Proteomes" id="UP000190774"/>
    </source>
</evidence>
<evidence type="ECO:0000256" key="5">
    <source>
        <dbReference type="ARBA" id="ARBA00011944"/>
    </source>
</evidence>
<evidence type="ECO:0000256" key="3">
    <source>
        <dbReference type="ARBA" id="ARBA00009400"/>
    </source>
</evidence>
<feature type="binding site" evidence="13">
    <location>
        <position position="163"/>
    </location>
    <ligand>
        <name>substrate</name>
    </ligand>
</feature>
<dbReference type="PIRSF" id="PIRSF006250">
    <property type="entry name" value="NadC_ModD"/>
    <property type="match status" value="1"/>
</dbReference>
<dbReference type="EMBL" id="FUYE01000034">
    <property type="protein sequence ID" value="SKB09165.1"/>
    <property type="molecule type" value="Genomic_DNA"/>
</dbReference>
<evidence type="ECO:0000256" key="9">
    <source>
        <dbReference type="ARBA" id="ARBA00033102"/>
    </source>
</evidence>
<dbReference type="EC" id="2.4.2.19" evidence="5"/>
<comment type="subunit">
    <text evidence="4">Hexamer formed by 3 homodimers.</text>
</comment>
<dbReference type="InterPro" id="IPR013785">
    <property type="entry name" value="Aldolase_TIM"/>
</dbReference>
<evidence type="ECO:0000256" key="2">
    <source>
        <dbReference type="ARBA" id="ARBA00004893"/>
    </source>
</evidence>
<evidence type="ECO:0000256" key="10">
    <source>
        <dbReference type="ARBA" id="ARBA00047445"/>
    </source>
</evidence>
<protein>
    <recommendedName>
        <fullName evidence="11">Probable nicotinate-nucleotide pyrophosphorylase [carboxylating]</fullName>
        <ecNumber evidence="5">2.4.2.19</ecNumber>
    </recommendedName>
    <alternativeName>
        <fullName evidence="9">Quinolinate phosphoribosyltransferase [decarboxylating]</fullName>
    </alternativeName>
</protein>
<dbReference type="InterPro" id="IPR002638">
    <property type="entry name" value="Quinolinate_PRibosylTrfase_C"/>
</dbReference>
<evidence type="ECO:0000256" key="8">
    <source>
        <dbReference type="ARBA" id="ARBA00022679"/>
    </source>
</evidence>
<dbReference type="Pfam" id="PF01729">
    <property type="entry name" value="QRPTase_C"/>
    <property type="match status" value="1"/>
</dbReference>
<keyword evidence="17" id="KW-1185">Reference proteome</keyword>
<dbReference type="InterPro" id="IPR022412">
    <property type="entry name" value="Quinolinate_PRibosylTrfase_N"/>
</dbReference>
<dbReference type="RefSeq" id="WP_078816207.1">
    <property type="nucleotide sequence ID" value="NZ_FUYE01000034.1"/>
</dbReference>
<sequence>MDASTEQLIRAAIAEDVGDGDVTATYFIPAESTAQAQIAAREPGVVSGMEVAVRVFQEIDPRIQTHILRQDGDAFEPGEVLLEISGPTRGILTGERTALNFLQRLSGVATQARRYVQAVQPHPVQIWDTRKTTPGWRLLEKAAVKAGGGTNHRMGLYDHVMVKDNHLAAHGSLKELQRAIDRVKAERPGTRIQLEADNLDQVADFLTLRGVDMLLLDNMGAEKLRQAVALNAGRLWLEASGGITLATIGEIAATGINAISVGALTHSARALDLGLDFT</sequence>
<evidence type="ECO:0000256" key="11">
    <source>
        <dbReference type="ARBA" id="ARBA00069173"/>
    </source>
</evidence>
<organism evidence="16 17">
    <name type="scientific">Prosthecobacter debontii</name>
    <dbReference type="NCBI Taxonomy" id="48467"/>
    <lineage>
        <taxon>Bacteria</taxon>
        <taxon>Pseudomonadati</taxon>
        <taxon>Verrucomicrobiota</taxon>
        <taxon>Verrucomicrobiia</taxon>
        <taxon>Verrucomicrobiales</taxon>
        <taxon>Verrucomicrobiaceae</taxon>
        <taxon>Prosthecobacter</taxon>
    </lineage>
</organism>
<dbReference type="Gene3D" id="3.20.20.70">
    <property type="entry name" value="Aldolase class I"/>
    <property type="match status" value="1"/>
</dbReference>
<dbReference type="NCBIfam" id="TIGR00078">
    <property type="entry name" value="nadC"/>
    <property type="match status" value="1"/>
</dbReference>
<evidence type="ECO:0000313" key="16">
    <source>
        <dbReference type="EMBL" id="SKB09165.1"/>
    </source>
</evidence>
<comment type="similarity">
    <text evidence="3 12">Belongs to the NadC/ModD family.</text>
</comment>
<feature type="domain" description="Quinolinate phosphoribosyl transferase C-terminal" evidence="14">
    <location>
        <begin position="108"/>
        <end position="276"/>
    </location>
</feature>
<comment type="pathway">
    <text evidence="2">Cofactor biosynthesis; NAD(+) biosynthesis; nicotinate D-ribonucleotide from quinolinate: step 1/1.</text>
</comment>
<dbReference type="STRING" id="48467.SAMN02745166_05109"/>
<comment type="catalytic activity">
    <reaction evidence="10">
        <text>nicotinate beta-D-ribonucleotide + CO2 + diphosphate = quinolinate + 5-phospho-alpha-D-ribose 1-diphosphate + 2 H(+)</text>
        <dbReference type="Rhea" id="RHEA:12733"/>
        <dbReference type="ChEBI" id="CHEBI:15378"/>
        <dbReference type="ChEBI" id="CHEBI:16526"/>
        <dbReference type="ChEBI" id="CHEBI:29959"/>
        <dbReference type="ChEBI" id="CHEBI:33019"/>
        <dbReference type="ChEBI" id="CHEBI:57502"/>
        <dbReference type="ChEBI" id="CHEBI:58017"/>
        <dbReference type="EC" id="2.4.2.19"/>
    </reaction>
</comment>
<feature type="binding site" evidence="13">
    <location>
        <begin position="240"/>
        <end position="242"/>
    </location>
    <ligand>
        <name>substrate</name>
    </ligand>
</feature>
<keyword evidence="8 12" id="KW-0808">Transferase</keyword>
<feature type="domain" description="Quinolinate phosphoribosyl transferase N-terminal" evidence="15">
    <location>
        <begin position="21"/>
        <end position="106"/>
    </location>
</feature>
<keyword evidence="6" id="KW-0662">Pyridine nucleotide biosynthesis</keyword>
<accession>A0A1T4Z6H6</accession>
<feature type="binding site" evidence="13">
    <location>
        <position position="96"/>
    </location>
    <ligand>
        <name>substrate</name>
    </ligand>
</feature>
<evidence type="ECO:0000256" key="13">
    <source>
        <dbReference type="PIRSR" id="PIRSR006250-1"/>
    </source>
</evidence>
<evidence type="ECO:0000256" key="6">
    <source>
        <dbReference type="ARBA" id="ARBA00022642"/>
    </source>
</evidence>
<dbReference type="Pfam" id="PF02749">
    <property type="entry name" value="QRPTase_N"/>
    <property type="match status" value="1"/>
</dbReference>
<dbReference type="Gene3D" id="3.90.1170.20">
    <property type="entry name" value="Quinolinate phosphoribosyl transferase, N-terminal domain"/>
    <property type="match status" value="1"/>
</dbReference>
<dbReference type="PANTHER" id="PTHR32179">
    <property type="entry name" value="NICOTINATE-NUCLEOTIDE PYROPHOSPHORYLASE [CARBOXYLATING]"/>
    <property type="match status" value="1"/>
</dbReference>
<dbReference type="GO" id="GO:0034213">
    <property type="term" value="P:quinolinate catabolic process"/>
    <property type="evidence" value="ECO:0007669"/>
    <property type="project" value="TreeGrafter"/>
</dbReference>
<evidence type="ECO:0000259" key="15">
    <source>
        <dbReference type="Pfam" id="PF02749"/>
    </source>
</evidence>
<dbReference type="SUPFAM" id="SSF51690">
    <property type="entry name" value="Nicotinate/Quinolinate PRTase C-terminal domain-like"/>
    <property type="match status" value="1"/>
</dbReference>
<feature type="binding site" evidence="13">
    <location>
        <position position="153"/>
    </location>
    <ligand>
        <name>substrate</name>
    </ligand>
</feature>
<name>A0A1T4Z6H6_9BACT</name>
<keyword evidence="7 12" id="KW-0328">Glycosyltransferase</keyword>
<dbReference type="OrthoDB" id="9782546at2"/>
<proteinExistence type="inferred from homology"/>
<dbReference type="InterPro" id="IPR004393">
    <property type="entry name" value="NadC"/>
</dbReference>
<reference evidence="17" key="1">
    <citation type="submission" date="2017-02" db="EMBL/GenBank/DDBJ databases">
        <authorList>
            <person name="Varghese N."/>
            <person name="Submissions S."/>
        </authorList>
    </citation>
    <scope>NUCLEOTIDE SEQUENCE [LARGE SCALE GENOMIC DNA]</scope>
    <source>
        <strain evidence="17">ATCC 700200</strain>
    </source>
</reference>
<evidence type="ECO:0000256" key="4">
    <source>
        <dbReference type="ARBA" id="ARBA00011218"/>
    </source>
</evidence>
<dbReference type="GO" id="GO:0004514">
    <property type="term" value="F:nicotinate-nucleotide diphosphorylase (carboxylating) activity"/>
    <property type="evidence" value="ECO:0007669"/>
    <property type="project" value="UniProtKB-EC"/>
</dbReference>
<dbReference type="FunFam" id="3.90.1170.20:FF:000001">
    <property type="entry name" value="Nicotinate-nucleotide diphosphorylase (Carboxylating)"/>
    <property type="match status" value="1"/>
</dbReference>
<feature type="binding site" evidence="13">
    <location>
        <position position="217"/>
    </location>
    <ligand>
        <name>substrate</name>
    </ligand>
</feature>
<gene>
    <name evidence="16" type="ORF">SAMN02745166_05109</name>
</gene>
<dbReference type="SUPFAM" id="SSF54675">
    <property type="entry name" value="Nicotinate/Quinolinate PRTase N-terminal domain-like"/>
    <property type="match status" value="1"/>
</dbReference>
<evidence type="ECO:0000256" key="7">
    <source>
        <dbReference type="ARBA" id="ARBA00022676"/>
    </source>
</evidence>
<dbReference type="InterPro" id="IPR036068">
    <property type="entry name" value="Nicotinate_pribotase-like_C"/>
</dbReference>
<dbReference type="InterPro" id="IPR037128">
    <property type="entry name" value="Quinolinate_PRibosylTase_N_sf"/>
</dbReference>
<dbReference type="Proteomes" id="UP000190774">
    <property type="component" value="Unassembled WGS sequence"/>
</dbReference>
<dbReference type="PANTHER" id="PTHR32179:SF3">
    <property type="entry name" value="NICOTINATE-NUCLEOTIDE PYROPHOSPHORYLASE [CARBOXYLATING]"/>
    <property type="match status" value="1"/>
</dbReference>
<dbReference type="GO" id="GO:0009435">
    <property type="term" value="P:NAD+ biosynthetic process"/>
    <property type="evidence" value="ECO:0007669"/>
    <property type="project" value="UniProtKB-UniPathway"/>
</dbReference>
<comment type="function">
    <text evidence="1">Involved in the catabolism of quinolinic acid (QA).</text>
</comment>
<dbReference type="UniPathway" id="UPA00253">
    <property type="reaction ID" value="UER00331"/>
</dbReference>
<dbReference type="InterPro" id="IPR027277">
    <property type="entry name" value="NadC/ModD"/>
</dbReference>
<dbReference type="AlphaFoldDB" id="A0A1T4Z6H6"/>
<evidence type="ECO:0000256" key="12">
    <source>
        <dbReference type="PIRNR" id="PIRNR006250"/>
    </source>
</evidence>
<feature type="binding site" evidence="13">
    <location>
        <position position="195"/>
    </location>
    <ligand>
        <name>substrate</name>
    </ligand>
</feature>
<evidence type="ECO:0000259" key="14">
    <source>
        <dbReference type="Pfam" id="PF01729"/>
    </source>
</evidence>
<dbReference type="FunFam" id="3.20.20.70:FF:000030">
    <property type="entry name" value="Nicotinate-nucleotide pyrophosphorylase, carboxylating"/>
    <property type="match status" value="1"/>
</dbReference>
<evidence type="ECO:0000256" key="1">
    <source>
        <dbReference type="ARBA" id="ARBA00003237"/>
    </source>
</evidence>
<feature type="binding site" evidence="13">
    <location>
        <begin position="261"/>
        <end position="263"/>
    </location>
    <ligand>
        <name>substrate</name>
    </ligand>
</feature>
<dbReference type="GO" id="GO:0005737">
    <property type="term" value="C:cytoplasm"/>
    <property type="evidence" value="ECO:0007669"/>
    <property type="project" value="TreeGrafter"/>
</dbReference>
<feature type="binding site" evidence="13">
    <location>
        <begin position="129"/>
        <end position="131"/>
    </location>
    <ligand>
        <name>substrate</name>
    </ligand>
</feature>